<name>A0A1S9P9J3_9SPHI</name>
<dbReference type="InterPro" id="IPR024791">
    <property type="entry name" value="Cyt_c/ubiquinol_Oxase_su3"/>
</dbReference>
<dbReference type="InterPro" id="IPR013833">
    <property type="entry name" value="Cyt_c_oxidase_su3_a-hlx"/>
</dbReference>
<dbReference type="GO" id="GO:0019646">
    <property type="term" value="P:aerobic electron transport chain"/>
    <property type="evidence" value="ECO:0007669"/>
    <property type="project" value="InterPro"/>
</dbReference>
<accession>A0A1S9P9J3</accession>
<feature type="transmembrane region" description="Helical" evidence="8">
    <location>
        <begin position="131"/>
        <end position="152"/>
    </location>
</feature>
<evidence type="ECO:0000256" key="8">
    <source>
        <dbReference type="SAM" id="Phobius"/>
    </source>
</evidence>
<evidence type="ECO:0000256" key="3">
    <source>
        <dbReference type="ARBA" id="ARBA00022475"/>
    </source>
</evidence>
<evidence type="ECO:0000259" key="9">
    <source>
        <dbReference type="PROSITE" id="PS50253"/>
    </source>
</evidence>
<dbReference type="GO" id="GO:0005886">
    <property type="term" value="C:plasma membrane"/>
    <property type="evidence" value="ECO:0007669"/>
    <property type="project" value="UniProtKB-SubCell"/>
</dbReference>
<reference evidence="10 11" key="1">
    <citation type="submission" date="2016-07" db="EMBL/GenBank/DDBJ databases">
        <title>Genomic analysis of zinc-resistant bacterium Mucilaginibacter pedocola TBZ30.</title>
        <authorList>
            <person name="Huang J."/>
            <person name="Tang J."/>
        </authorList>
    </citation>
    <scope>NUCLEOTIDE SEQUENCE [LARGE SCALE GENOMIC DNA]</scope>
    <source>
        <strain evidence="10 11">TBZ30</strain>
    </source>
</reference>
<evidence type="ECO:0000256" key="4">
    <source>
        <dbReference type="ARBA" id="ARBA00022692"/>
    </source>
</evidence>
<evidence type="ECO:0000313" key="11">
    <source>
        <dbReference type="Proteomes" id="UP000189739"/>
    </source>
</evidence>
<dbReference type="GO" id="GO:0004129">
    <property type="term" value="F:cytochrome-c oxidase activity"/>
    <property type="evidence" value="ECO:0007669"/>
    <property type="project" value="InterPro"/>
</dbReference>
<gene>
    <name evidence="10" type="ORF">BC343_14170</name>
</gene>
<dbReference type="PROSITE" id="PS50253">
    <property type="entry name" value="COX3"/>
    <property type="match status" value="1"/>
</dbReference>
<dbReference type="SUPFAM" id="SSF81452">
    <property type="entry name" value="Cytochrome c oxidase subunit III-like"/>
    <property type="match status" value="1"/>
</dbReference>
<keyword evidence="11" id="KW-1185">Reference proteome</keyword>
<feature type="transmembrane region" description="Helical" evidence="8">
    <location>
        <begin position="88"/>
        <end position="111"/>
    </location>
</feature>
<feature type="domain" description="Heme-copper oxidase subunit III family profile" evidence="9">
    <location>
        <begin position="17"/>
        <end position="193"/>
    </location>
</feature>
<evidence type="ECO:0000256" key="7">
    <source>
        <dbReference type="RuleBase" id="RU003376"/>
    </source>
</evidence>
<dbReference type="Proteomes" id="UP000189739">
    <property type="component" value="Unassembled WGS sequence"/>
</dbReference>
<proteinExistence type="inferred from homology"/>
<evidence type="ECO:0000256" key="1">
    <source>
        <dbReference type="ARBA" id="ARBA00004651"/>
    </source>
</evidence>
<keyword evidence="5 8" id="KW-1133">Transmembrane helix</keyword>
<organism evidence="10 11">
    <name type="scientific">Mucilaginibacter pedocola</name>
    <dbReference type="NCBI Taxonomy" id="1792845"/>
    <lineage>
        <taxon>Bacteria</taxon>
        <taxon>Pseudomonadati</taxon>
        <taxon>Bacteroidota</taxon>
        <taxon>Sphingobacteriia</taxon>
        <taxon>Sphingobacteriales</taxon>
        <taxon>Sphingobacteriaceae</taxon>
        <taxon>Mucilaginibacter</taxon>
    </lineage>
</organism>
<evidence type="ECO:0000256" key="2">
    <source>
        <dbReference type="ARBA" id="ARBA00010581"/>
    </source>
</evidence>
<dbReference type="InterPro" id="IPR000298">
    <property type="entry name" value="Cyt_c_oxidase-like_su3"/>
</dbReference>
<dbReference type="InterPro" id="IPR035973">
    <property type="entry name" value="Cyt_c_oxidase_su3-like_sf"/>
</dbReference>
<comment type="caution">
    <text evidence="10">The sequence shown here is derived from an EMBL/GenBank/DDBJ whole genome shotgun (WGS) entry which is preliminary data.</text>
</comment>
<comment type="similarity">
    <text evidence="2 7">Belongs to the cytochrome c oxidase subunit 3 family.</text>
</comment>
<feature type="transmembrane region" description="Helical" evidence="8">
    <location>
        <begin position="21"/>
        <end position="44"/>
    </location>
</feature>
<evidence type="ECO:0000256" key="6">
    <source>
        <dbReference type="ARBA" id="ARBA00023136"/>
    </source>
</evidence>
<evidence type="ECO:0000313" key="10">
    <source>
        <dbReference type="EMBL" id="OOQ57258.1"/>
    </source>
</evidence>
<protein>
    <submittedName>
        <fullName evidence="10">Cytochrome C oxidase subunit III</fullName>
    </submittedName>
</protein>
<dbReference type="EMBL" id="MBTF01000036">
    <property type="protein sequence ID" value="OOQ57258.1"/>
    <property type="molecule type" value="Genomic_DNA"/>
</dbReference>
<keyword evidence="6 8" id="KW-0472">Membrane</keyword>
<dbReference type="AlphaFoldDB" id="A0A1S9P9J3"/>
<keyword evidence="4 7" id="KW-0812">Transmembrane</keyword>
<dbReference type="Pfam" id="PF00510">
    <property type="entry name" value="COX3"/>
    <property type="match status" value="1"/>
</dbReference>
<dbReference type="STRING" id="1792845.BC343_14170"/>
<dbReference type="PANTHER" id="PTHR11403">
    <property type="entry name" value="CYTOCHROME C OXIDASE SUBUNIT III"/>
    <property type="match status" value="1"/>
</dbReference>
<feature type="transmembrane region" description="Helical" evidence="8">
    <location>
        <begin position="172"/>
        <end position="190"/>
    </location>
</feature>
<comment type="subcellular location">
    <subcellularLocation>
        <location evidence="1 7">Cell membrane</location>
        <topology evidence="1 7">Multi-pass membrane protein</topology>
    </subcellularLocation>
</comment>
<dbReference type="PANTHER" id="PTHR11403:SF2">
    <property type="entry name" value="CYTOCHROME BO(3) UBIQUINOL OXIDASE SUBUNIT 3"/>
    <property type="match status" value="1"/>
</dbReference>
<feature type="transmembrane region" description="Helical" evidence="8">
    <location>
        <begin position="56"/>
        <end position="76"/>
    </location>
</feature>
<dbReference type="RefSeq" id="WP_238381862.1">
    <property type="nucleotide sequence ID" value="NZ_MBTF01000036.1"/>
</dbReference>
<evidence type="ECO:0000256" key="5">
    <source>
        <dbReference type="ARBA" id="ARBA00022989"/>
    </source>
</evidence>
<keyword evidence="3" id="KW-1003">Cell membrane</keyword>
<sequence length="193" mass="22189">MMAKIEQEDKYQFAPKKFNMWVFVFTSFMFFAALTSGFIVYAGGHGTGMDMKLPAIFTYSTVVIVLSSISMFMASRAARQVQLGQQRLFLIITIALGVAFFALQTYAWLILLPGMGVYFSNPNASQSFVYVFIWMHLLHILAGVLLLANTLWGSYKERPQAKNLFGMQMSSIFWHFVDIIWIYLYVFLLLNQY</sequence>
<dbReference type="Gene3D" id="1.20.120.80">
    <property type="entry name" value="Cytochrome c oxidase, subunit III, four-helix bundle"/>
    <property type="match status" value="1"/>
</dbReference>